<dbReference type="STRING" id="1149755.A0A2J6RKI0"/>
<feature type="transmembrane region" description="Helical" evidence="1">
    <location>
        <begin position="20"/>
        <end position="37"/>
    </location>
</feature>
<keyword evidence="1" id="KW-0472">Membrane</keyword>
<feature type="transmembrane region" description="Helical" evidence="1">
    <location>
        <begin position="348"/>
        <end position="368"/>
    </location>
</feature>
<proteinExistence type="predicted"/>
<evidence type="ECO:0000313" key="4">
    <source>
        <dbReference type="Proteomes" id="UP000235786"/>
    </source>
</evidence>
<accession>A0A2J6RKI0</accession>
<feature type="transmembrane region" description="Helical" evidence="1">
    <location>
        <begin position="172"/>
        <end position="190"/>
    </location>
</feature>
<gene>
    <name evidence="3" type="ORF">L207DRAFT_513526</name>
</gene>
<evidence type="ECO:0000313" key="3">
    <source>
        <dbReference type="EMBL" id="PMD39038.1"/>
    </source>
</evidence>
<protein>
    <recommendedName>
        <fullName evidence="2">CAAX prenyl protease 1 N-terminal domain-containing protein</fullName>
    </recommendedName>
</protein>
<dbReference type="EMBL" id="KZ613947">
    <property type="protein sequence ID" value="PMD39038.1"/>
    <property type="molecule type" value="Genomic_DNA"/>
</dbReference>
<dbReference type="PANTHER" id="PTHR10120">
    <property type="entry name" value="CAAX PRENYL PROTEASE 1"/>
    <property type="match status" value="1"/>
</dbReference>
<name>A0A2J6RKI0_HYAVF</name>
<reference evidence="3 4" key="1">
    <citation type="submission" date="2016-04" db="EMBL/GenBank/DDBJ databases">
        <title>A degradative enzymes factory behind the ericoid mycorrhizal symbiosis.</title>
        <authorList>
            <consortium name="DOE Joint Genome Institute"/>
            <person name="Martino E."/>
            <person name="Morin E."/>
            <person name="Grelet G."/>
            <person name="Kuo A."/>
            <person name="Kohler A."/>
            <person name="Daghino S."/>
            <person name="Barry K."/>
            <person name="Choi C."/>
            <person name="Cichocki N."/>
            <person name="Clum A."/>
            <person name="Copeland A."/>
            <person name="Hainaut M."/>
            <person name="Haridas S."/>
            <person name="Labutti K."/>
            <person name="Lindquist E."/>
            <person name="Lipzen A."/>
            <person name="Khouja H.-R."/>
            <person name="Murat C."/>
            <person name="Ohm R."/>
            <person name="Olson A."/>
            <person name="Spatafora J."/>
            <person name="Veneault-Fourrey C."/>
            <person name="Henrissat B."/>
            <person name="Grigoriev I."/>
            <person name="Martin F."/>
            <person name="Perotto S."/>
        </authorList>
    </citation>
    <scope>NUCLEOTIDE SEQUENCE [LARGE SCALE GENOMIC DNA]</scope>
    <source>
        <strain evidence="3 4">F</strain>
    </source>
</reference>
<dbReference type="InterPro" id="IPR032456">
    <property type="entry name" value="Peptidase_M48_N"/>
</dbReference>
<dbReference type="OrthoDB" id="3526254at2759"/>
<sequence length="452" mass="51497">MDQLKAFVKDDESNIFTRKVAVWAAVAIFALESLINFRQARLQDRQREQTASEGAWNNGALHRPQDLQRARTQVVFRTMTSGHFMLLVLLVVQTDGFPWLWAVAGQFQAAFSLADEFSRSVLFLFFCSLIYLALNLPNYIFRSMILNEDMMLNFASRWKSTWALHDLARDNVMPTVLLIVTISVLYYQALGVQFNRSYILVFAAAQLVFCFVYPIVSQPKKSQLSLLKPGSLSDEIHQLAVRAKLKLSNIYLCTGPLPKDIEEGVRTFGWPLTKHLSIHESVFEQYTDDDIKALTAQTFGGWLYGNNIRAFVIFNIVVNHVFSMVMIFTRQKATYTEWNFPAEVCPNVAAIVIYSIGFAPISWVWFTLQMHLMHRKNVFMADKFAASHGYSSELSTVLSKIPAAASETKIDWIYSLYHNSAPQISERLEALEKLRKDEEGAISLPTAVNEKV</sequence>
<keyword evidence="1" id="KW-0812">Transmembrane</keyword>
<feature type="domain" description="CAAX prenyl protease 1 N-terminal" evidence="2">
    <location>
        <begin position="57"/>
        <end position="219"/>
    </location>
</feature>
<keyword evidence="1" id="KW-1133">Transmembrane helix</keyword>
<feature type="transmembrane region" description="Helical" evidence="1">
    <location>
        <begin position="84"/>
        <end position="101"/>
    </location>
</feature>
<dbReference type="Proteomes" id="UP000235786">
    <property type="component" value="Unassembled WGS sequence"/>
</dbReference>
<evidence type="ECO:0000256" key="1">
    <source>
        <dbReference type="SAM" id="Phobius"/>
    </source>
</evidence>
<feature type="transmembrane region" description="Helical" evidence="1">
    <location>
        <begin position="196"/>
        <end position="216"/>
    </location>
</feature>
<keyword evidence="4" id="KW-1185">Reference proteome</keyword>
<dbReference type="Pfam" id="PF16491">
    <property type="entry name" value="Peptidase_M48_N"/>
    <property type="match status" value="1"/>
</dbReference>
<evidence type="ECO:0000259" key="2">
    <source>
        <dbReference type="Pfam" id="PF16491"/>
    </source>
</evidence>
<feature type="transmembrane region" description="Helical" evidence="1">
    <location>
        <begin position="121"/>
        <end position="141"/>
    </location>
</feature>
<organism evidence="3 4">
    <name type="scientific">Hyaloscypha variabilis (strain UAMH 11265 / GT02V1 / F)</name>
    <name type="common">Meliniomyces variabilis</name>
    <dbReference type="NCBI Taxonomy" id="1149755"/>
    <lineage>
        <taxon>Eukaryota</taxon>
        <taxon>Fungi</taxon>
        <taxon>Dikarya</taxon>
        <taxon>Ascomycota</taxon>
        <taxon>Pezizomycotina</taxon>
        <taxon>Leotiomycetes</taxon>
        <taxon>Helotiales</taxon>
        <taxon>Hyaloscyphaceae</taxon>
        <taxon>Hyaloscypha</taxon>
        <taxon>Hyaloscypha variabilis</taxon>
    </lineage>
</organism>
<feature type="transmembrane region" description="Helical" evidence="1">
    <location>
        <begin position="310"/>
        <end position="328"/>
    </location>
</feature>
<dbReference type="AlphaFoldDB" id="A0A2J6RKI0"/>